<dbReference type="InterPro" id="IPR013216">
    <property type="entry name" value="Methyltransf_11"/>
</dbReference>
<dbReference type="SUPFAM" id="SSF53335">
    <property type="entry name" value="S-adenosyl-L-methionine-dependent methyltransferases"/>
    <property type="match status" value="1"/>
</dbReference>
<reference evidence="2 3" key="1">
    <citation type="journal article" date="2017" name="Genome Announc.">
        <title>Draft Genome Sequence of Romboutsia maritimum sp. nov. Strain CCRI-22766(T), Isolated from Coastal Estuarine Mud.</title>
        <authorList>
            <person name="Maheux A.F."/>
            <person name="Boudreau D.K."/>
            <person name="Berube E."/>
            <person name="Boissinot M."/>
            <person name="Raymond F."/>
            <person name="Brodeur S."/>
            <person name="Corbeil J."/>
            <person name="Brightwell G."/>
            <person name="Broda D."/>
            <person name="Omar R.F."/>
            <person name="Bergeron M.G."/>
        </authorList>
    </citation>
    <scope>NUCLEOTIDE SEQUENCE [LARGE SCALE GENOMIC DNA]</scope>
    <source>
        <strain evidence="2 3">CCRI-22766</strain>
    </source>
</reference>
<comment type="caution">
    <text evidence="2">The sequence shown here is derived from an EMBL/GenBank/DDBJ whole genome shotgun (WGS) entry which is preliminary data.</text>
</comment>
<keyword evidence="3" id="KW-1185">Reference proteome</keyword>
<evidence type="ECO:0000313" key="2">
    <source>
        <dbReference type="EMBL" id="RDY22539.1"/>
    </source>
</evidence>
<proteinExistence type="predicted"/>
<dbReference type="AlphaFoldDB" id="A0A371IPY1"/>
<gene>
    <name evidence="2" type="ORF">CHF27_012905</name>
</gene>
<sequence length="284" mass="34143">MVFCMHQYVYIIVRLFLLGGNIMSELKMNQDFLSTIRDYWDDSSERYSKINNNELNYKYNIWNQIILKYAQSKKKLRILDIGTGPGILAIIMAKSGHNVTAIDISEGMIEKARINAKMYGVDINFKLMDAHNLIFEDGYFDLLISRNVIWNLQYPEIAFKEFRRVLNNKGRIIYFDSNWYLHLFNQQQKEKLKNAREELLKRYGEITLKEEHEYKLEEIACNLPLSKEHRPKWDEEILNKYEFCPMYVDEDIYNIVWDEHEKVKYRYAPLFMIVAKVKYNNCIY</sequence>
<dbReference type="PANTHER" id="PTHR43591">
    <property type="entry name" value="METHYLTRANSFERASE"/>
    <property type="match status" value="1"/>
</dbReference>
<dbReference type="Proteomes" id="UP000243494">
    <property type="component" value="Unassembled WGS sequence"/>
</dbReference>
<dbReference type="GO" id="GO:0032259">
    <property type="term" value="P:methylation"/>
    <property type="evidence" value="ECO:0007669"/>
    <property type="project" value="UniProtKB-KW"/>
</dbReference>
<organism evidence="2 3">
    <name type="scientific">Romboutsia maritimum</name>
    <dbReference type="NCBI Taxonomy" id="2020948"/>
    <lineage>
        <taxon>Bacteria</taxon>
        <taxon>Bacillati</taxon>
        <taxon>Bacillota</taxon>
        <taxon>Clostridia</taxon>
        <taxon>Peptostreptococcales</taxon>
        <taxon>Peptostreptococcaceae</taxon>
        <taxon>Romboutsia</taxon>
    </lineage>
</organism>
<dbReference type="EMBL" id="NOJZ02000042">
    <property type="protein sequence ID" value="RDY22539.1"/>
    <property type="molecule type" value="Genomic_DNA"/>
</dbReference>
<evidence type="ECO:0000259" key="1">
    <source>
        <dbReference type="Pfam" id="PF08241"/>
    </source>
</evidence>
<feature type="domain" description="Methyltransferase type 11" evidence="1">
    <location>
        <begin position="79"/>
        <end position="173"/>
    </location>
</feature>
<dbReference type="Pfam" id="PF08241">
    <property type="entry name" value="Methyltransf_11"/>
    <property type="match status" value="1"/>
</dbReference>
<protein>
    <submittedName>
        <fullName evidence="2">Class I SAM-dependent methyltransferase</fullName>
    </submittedName>
</protein>
<accession>A0A371IPY1</accession>
<name>A0A371IPY1_9FIRM</name>
<dbReference type="Gene3D" id="3.40.50.150">
    <property type="entry name" value="Vaccinia Virus protein VP39"/>
    <property type="match status" value="1"/>
</dbReference>
<keyword evidence="2" id="KW-0808">Transferase</keyword>
<dbReference type="CDD" id="cd02440">
    <property type="entry name" value="AdoMet_MTases"/>
    <property type="match status" value="1"/>
</dbReference>
<dbReference type="GO" id="GO:0008757">
    <property type="term" value="F:S-adenosylmethionine-dependent methyltransferase activity"/>
    <property type="evidence" value="ECO:0007669"/>
    <property type="project" value="InterPro"/>
</dbReference>
<keyword evidence="2" id="KW-0489">Methyltransferase</keyword>
<evidence type="ECO:0000313" key="3">
    <source>
        <dbReference type="Proteomes" id="UP000243494"/>
    </source>
</evidence>
<dbReference type="PANTHER" id="PTHR43591:SF24">
    <property type="entry name" value="2-METHOXY-6-POLYPRENYL-1,4-BENZOQUINOL METHYLASE, MITOCHONDRIAL"/>
    <property type="match status" value="1"/>
</dbReference>
<dbReference type="InterPro" id="IPR029063">
    <property type="entry name" value="SAM-dependent_MTases_sf"/>
</dbReference>